<dbReference type="SUPFAM" id="SSF52540">
    <property type="entry name" value="P-loop containing nucleoside triphosphate hydrolases"/>
    <property type="match status" value="1"/>
</dbReference>
<keyword evidence="9 12" id="KW-0505">Motor protein</keyword>
<keyword evidence="6" id="KW-0498">Mitosis</keyword>
<keyword evidence="17" id="KW-1185">Reference proteome</keyword>
<dbReference type="GO" id="GO:0007019">
    <property type="term" value="P:microtubule depolymerization"/>
    <property type="evidence" value="ECO:0007669"/>
    <property type="project" value="TreeGrafter"/>
</dbReference>
<dbReference type="Proteomes" id="UP000694580">
    <property type="component" value="Chromosome 3"/>
</dbReference>
<keyword evidence="2" id="KW-0963">Cytoplasm</keyword>
<feature type="transmembrane region" description="Helical" evidence="14">
    <location>
        <begin position="427"/>
        <end position="447"/>
    </location>
</feature>
<evidence type="ECO:0000313" key="16">
    <source>
        <dbReference type="Ensembl" id="ENSDCDP00010061578.1"/>
    </source>
</evidence>
<evidence type="ECO:0000256" key="13">
    <source>
        <dbReference type="RuleBase" id="RU000394"/>
    </source>
</evidence>
<dbReference type="InterPro" id="IPR027640">
    <property type="entry name" value="Kinesin-like_fam"/>
</dbReference>
<dbReference type="InterPro" id="IPR036961">
    <property type="entry name" value="Kinesin_motor_dom_sf"/>
</dbReference>
<keyword evidence="4 13" id="KW-0493">Microtubule</keyword>
<dbReference type="GO" id="GO:0005524">
    <property type="term" value="F:ATP binding"/>
    <property type="evidence" value="ECO:0007669"/>
    <property type="project" value="UniProtKB-UniRule"/>
</dbReference>
<evidence type="ECO:0000256" key="8">
    <source>
        <dbReference type="ARBA" id="ARBA00023054"/>
    </source>
</evidence>
<dbReference type="Pfam" id="PF00225">
    <property type="entry name" value="Kinesin"/>
    <property type="match status" value="1"/>
</dbReference>
<sequence length="455" mass="52071">MVTSLNEDNDSVTVEWIENGDTKGKEVRSRRKSNCVKEVEKLQEKRERRRLQQQELREKRAQVLSQCPLPNWEPQNIIIFFLPELSYIQIEDHRICVCVRTRPLNKKEMTMKDLDVITIPSKDVVMVHEPKQKVDLTRYLENQTFRFDYAFDDTSTNEMVYRFTARPLVETIFERGMATCFAYGQTGSGKTHTMGGDFSGKNQDCSKGIYALAARDVFLMLKKPNYKKLDLQVYATFFEIYSGKVFDLLNRKAKLRVLEDGKQQVQVVGLQEREVKCTEDVLKLIEVGNSCRTSGQTSANAHSSRSHAVFQIILRRRGKLHGKFSLIDLAGNERGADTSSADRQTRLEGAEINKSLLALKECIRALGRNKPHTPFRASKLTQVLRDSFIGENSRTCMIATISPGMASCENTLNTLRYANRYVHCGVFLFYVLLILTSPTLILFICYISQLMTVLQ</sequence>
<evidence type="ECO:0000256" key="9">
    <source>
        <dbReference type="ARBA" id="ARBA00023175"/>
    </source>
</evidence>
<evidence type="ECO:0000256" key="5">
    <source>
        <dbReference type="ARBA" id="ARBA00022741"/>
    </source>
</evidence>
<reference evidence="16" key="2">
    <citation type="submission" date="2025-08" db="UniProtKB">
        <authorList>
            <consortium name="Ensembl"/>
        </authorList>
    </citation>
    <scope>IDENTIFICATION</scope>
</reference>
<evidence type="ECO:0000256" key="12">
    <source>
        <dbReference type="PROSITE-ProRule" id="PRU00283"/>
    </source>
</evidence>
<dbReference type="PROSITE" id="PS00411">
    <property type="entry name" value="KINESIN_MOTOR_1"/>
    <property type="match status" value="1"/>
</dbReference>
<dbReference type="Gene3D" id="3.40.850.10">
    <property type="entry name" value="Kinesin motor domain"/>
    <property type="match status" value="1"/>
</dbReference>
<dbReference type="PANTHER" id="PTHR47971">
    <property type="entry name" value="KINESIN-RELATED PROTEIN 6"/>
    <property type="match status" value="1"/>
</dbReference>
<name>A0AAY4EW07_9TELE</name>
<evidence type="ECO:0000256" key="4">
    <source>
        <dbReference type="ARBA" id="ARBA00022701"/>
    </source>
</evidence>
<dbReference type="GO" id="GO:0003777">
    <property type="term" value="F:microtubule motor activity"/>
    <property type="evidence" value="ECO:0007669"/>
    <property type="project" value="InterPro"/>
</dbReference>
<evidence type="ECO:0000256" key="11">
    <source>
        <dbReference type="ARBA" id="ARBA00023306"/>
    </source>
</evidence>
<dbReference type="Ensembl" id="ENSDCDT00010072348.1">
    <property type="protein sequence ID" value="ENSDCDP00010061578.1"/>
    <property type="gene ID" value="ENSDCDG00010033918.1"/>
</dbReference>
<dbReference type="SMART" id="SM00129">
    <property type="entry name" value="KISc"/>
    <property type="match status" value="1"/>
</dbReference>
<proteinExistence type="inferred from homology"/>
<keyword evidence="8" id="KW-0175">Coiled coil</keyword>
<protein>
    <recommendedName>
        <fullName evidence="13">Kinesin-like protein</fullName>
    </recommendedName>
</protein>
<dbReference type="PROSITE" id="PS50067">
    <property type="entry name" value="KINESIN_MOTOR_2"/>
    <property type="match status" value="1"/>
</dbReference>
<evidence type="ECO:0000313" key="17">
    <source>
        <dbReference type="Proteomes" id="UP000694580"/>
    </source>
</evidence>
<dbReference type="Pfam" id="PF22923">
    <property type="entry name" value="KIF2A-like_1st"/>
    <property type="match status" value="1"/>
</dbReference>
<comment type="subcellular location">
    <subcellularLocation>
        <location evidence="1">Cytoplasm</location>
        <location evidence="1">Cytoskeleton</location>
    </subcellularLocation>
</comment>
<organism evidence="16 17">
    <name type="scientific">Denticeps clupeoides</name>
    <name type="common">denticle herring</name>
    <dbReference type="NCBI Taxonomy" id="299321"/>
    <lineage>
        <taxon>Eukaryota</taxon>
        <taxon>Metazoa</taxon>
        <taxon>Chordata</taxon>
        <taxon>Craniata</taxon>
        <taxon>Vertebrata</taxon>
        <taxon>Euteleostomi</taxon>
        <taxon>Actinopterygii</taxon>
        <taxon>Neopterygii</taxon>
        <taxon>Teleostei</taxon>
        <taxon>Clupei</taxon>
        <taxon>Clupeiformes</taxon>
        <taxon>Denticipitoidei</taxon>
        <taxon>Denticipitidae</taxon>
        <taxon>Denticeps</taxon>
    </lineage>
</organism>
<dbReference type="FunFam" id="3.40.850.10:FF:000006">
    <property type="entry name" value="Kinesin-like protein"/>
    <property type="match status" value="1"/>
</dbReference>
<accession>A0AAY4EW07</accession>
<dbReference type="GO" id="GO:0005874">
    <property type="term" value="C:microtubule"/>
    <property type="evidence" value="ECO:0007669"/>
    <property type="project" value="UniProtKB-KW"/>
</dbReference>
<evidence type="ECO:0000259" key="15">
    <source>
        <dbReference type="PROSITE" id="PS50067"/>
    </source>
</evidence>
<dbReference type="PRINTS" id="PR00380">
    <property type="entry name" value="KINESINHEAVY"/>
</dbReference>
<keyword evidence="14" id="KW-0812">Transmembrane</keyword>
<evidence type="ECO:0000256" key="10">
    <source>
        <dbReference type="ARBA" id="ARBA00023212"/>
    </source>
</evidence>
<dbReference type="InterPro" id="IPR001752">
    <property type="entry name" value="Kinesin_motor_dom"/>
</dbReference>
<reference evidence="16" key="3">
    <citation type="submission" date="2025-09" db="UniProtKB">
        <authorList>
            <consortium name="Ensembl"/>
        </authorList>
    </citation>
    <scope>IDENTIFICATION</scope>
</reference>
<feature type="domain" description="Kinesin motor" evidence="15">
    <location>
        <begin position="94"/>
        <end position="424"/>
    </location>
</feature>
<dbReference type="InterPro" id="IPR027417">
    <property type="entry name" value="P-loop_NTPase"/>
</dbReference>
<gene>
    <name evidence="16" type="primary">KIF2A</name>
</gene>
<dbReference type="PANTHER" id="PTHR47971:SF8">
    <property type="entry name" value="KINESIN-LIKE PROTEIN"/>
    <property type="match status" value="1"/>
</dbReference>
<dbReference type="InterPro" id="IPR019821">
    <property type="entry name" value="Kinesin_motor_CS"/>
</dbReference>
<evidence type="ECO:0000256" key="7">
    <source>
        <dbReference type="ARBA" id="ARBA00022840"/>
    </source>
</evidence>
<evidence type="ECO:0000256" key="2">
    <source>
        <dbReference type="ARBA" id="ARBA00022490"/>
    </source>
</evidence>
<evidence type="ECO:0000256" key="3">
    <source>
        <dbReference type="ARBA" id="ARBA00022618"/>
    </source>
</evidence>
<dbReference type="CDD" id="cd01367">
    <property type="entry name" value="KISc_KIF2_like"/>
    <property type="match status" value="1"/>
</dbReference>
<dbReference type="GO" id="GO:0007018">
    <property type="term" value="P:microtubule-based movement"/>
    <property type="evidence" value="ECO:0007669"/>
    <property type="project" value="InterPro"/>
</dbReference>
<keyword evidence="11" id="KW-0131">Cell cycle</keyword>
<keyword evidence="10" id="KW-0206">Cytoskeleton</keyword>
<dbReference type="GO" id="GO:0051301">
    <property type="term" value="P:cell division"/>
    <property type="evidence" value="ECO:0007669"/>
    <property type="project" value="UniProtKB-KW"/>
</dbReference>
<keyword evidence="3" id="KW-0132">Cell division</keyword>
<evidence type="ECO:0000256" key="1">
    <source>
        <dbReference type="ARBA" id="ARBA00004245"/>
    </source>
</evidence>
<reference evidence="16 17" key="1">
    <citation type="submission" date="2020-06" db="EMBL/GenBank/DDBJ databases">
        <authorList>
            <consortium name="Wellcome Sanger Institute Data Sharing"/>
        </authorList>
    </citation>
    <scope>NUCLEOTIDE SEQUENCE [LARGE SCALE GENOMIC DNA]</scope>
</reference>
<feature type="binding site" evidence="12">
    <location>
        <begin position="184"/>
        <end position="191"/>
    </location>
    <ligand>
        <name>ATP</name>
        <dbReference type="ChEBI" id="CHEBI:30616"/>
    </ligand>
</feature>
<keyword evidence="14" id="KW-1133">Transmembrane helix</keyword>
<dbReference type="GO" id="GO:0008017">
    <property type="term" value="F:microtubule binding"/>
    <property type="evidence" value="ECO:0007669"/>
    <property type="project" value="InterPro"/>
</dbReference>
<comment type="similarity">
    <text evidence="12 13">Belongs to the TRAFAC class myosin-kinesin ATPase superfamily. Kinesin family.</text>
</comment>
<evidence type="ECO:0000256" key="6">
    <source>
        <dbReference type="ARBA" id="ARBA00022776"/>
    </source>
</evidence>
<dbReference type="AlphaFoldDB" id="A0AAY4EW07"/>
<evidence type="ECO:0000256" key="14">
    <source>
        <dbReference type="SAM" id="Phobius"/>
    </source>
</evidence>
<keyword evidence="5 12" id="KW-0547">Nucleotide-binding</keyword>
<keyword evidence="7 12" id="KW-0067">ATP-binding</keyword>
<dbReference type="GeneTree" id="ENSGT00940000155570"/>
<dbReference type="InterPro" id="IPR054473">
    <property type="entry name" value="KIF2A-like_N"/>
</dbReference>
<keyword evidence="14" id="KW-0472">Membrane</keyword>